<organism evidence="2 3">
    <name type="scientific">Mya arenaria</name>
    <name type="common">Soft-shell clam</name>
    <dbReference type="NCBI Taxonomy" id="6604"/>
    <lineage>
        <taxon>Eukaryota</taxon>
        <taxon>Metazoa</taxon>
        <taxon>Spiralia</taxon>
        <taxon>Lophotrochozoa</taxon>
        <taxon>Mollusca</taxon>
        <taxon>Bivalvia</taxon>
        <taxon>Autobranchia</taxon>
        <taxon>Heteroconchia</taxon>
        <taxon>Euheterodonta</taxon>
        <taxon>Imparidentia</taxon>
        <taxon>Neoheterodontei</taxon>
        <taxon>Myida</taxon>
        <taxon>Myoidea</taxon>
        <taxon>Myidae</taxon>
        <taxon>Mya</taxon>
    </lineage>
</organism>
<keyword evidence="3" id="KW-1185">Reference proteome</keyword>
<dbReference type="Proteomes" id="UP001164746">
    <property type="component" value="Chromosome 15"/>
</dbReference>
<evidence type="ECO:0000313" key="3">
    <source>
        <dbReference type="Proteomes" id="UP001164746"/>
    </source>
</evidence>
<reference evidence="2" key="1">
    <citation type="submission" date="2022-11" db="EMBL/GenBank/DDBJ databases">
        <title>Centuries of genome instability and evolution in soft-shell clam transmissible cancer (bioRxiv).</title>
        <authorList>
            <person name="Hart S.F.M."/>
            <person name="Yonemitsu M.A."/>
            <person name="Giersch R.M."/>
            <person name="Beal B.F."/>
            <person name="Arriagada G."/>
            <person name="Davis B.W."/>
            <person name="Ostrander E.A."/>
            <person name="Goff S.P."/>
            <person name="Metzger M.J."/>
        </authorList>
    </citation>
    <scope>NUCLEOTIDE SEQUENCE</scope>
    <source>
        <strain evidence="2">MELC-2E11</strain>
        <tissue evidence="2">Siphon/mantle</tissue>
    </source>
</reference>
<protein>
    <recommendedName>
        <fullName evidence="4">Secreted protein</fullName>
    </recommendedName>
</protein>
<evidence type="ECO:0000256" key="1">
    <source>
        <dbReference type="SAM" id="SignalP"/>
    </source>
</evidence>
<evidence type="ECO:0000313" key="2">
    <source>
        <dbReference type="EMBL" id="WAR28093.1"/>
    </source>
</evidence>
<accession>A0ABY7G0W3</accession>
<name>A0ABY7G0W3_MYAAR</name>
<proteinExistence type="predicted"/>
<evidence type="ECO:0008006" key="4">
    <source>
        <dbReference type="Google" id="ProtNLM"/>
    </source>
</evidence>
<sequence length="128" mass="14565">MMSFVKFVLLFSMLLSPAVVCAGGSEIPTLVALRAAYPRQLRQCSPQNEAVFKEAIVRRMHVDKAMLEIPQVKEYYKRKYTQKGQCFSSGDQQQMAAAVADLGSIWCAYCQTNNICWCIRQYCFNQTC</sequence>
<feature type="signal peptide" evidence="1">
    <location>
        <begin position="1"/>
        <end position="23"/>
    </location>
</feature>
<dbReference type="EMBL" id="CP111026">
    <property type="protein sequence ID" value="WAR28093.1"/>
    <property type="molecule type" value="Genomic_DNA"/>
</dbReference>
<feature type="chain" id="PRO_5045936864" description="Secreted protein" evidence="1">
    <location>
        <begin position="24"/>
        <end position="128"/>
    </location>
</feature>
<keyword evidence="1" id="KW-0732">Signal</keyword>
<gene>
    <name evidence="2" type="ORF">MAR_013797</name>
</gene>